<sequence length="555" mass="60755">QQQQPQQPPPPPQRRPPPQPPQPRDLLPPAFTSQLTHFKPIDARPDDENSNATTSTVAAAAAMSAAAEAASKQQLAERLRSLARENRRWALDGRLCLESMEADSTSTDWGQHKHLADSYRLLTPLAVDETADTDMNISSVGYDDDPGGARFLPTAAAESTASTRHLARYRARHVIRLLHPEFSLDGCPGVDLPLLAEYIVSLVNLSWATFTSAVTERFPDLYWSDELLRACFGIVNAGREQPLPPPPLPPPPPLSTTKKAATIQQIPSPPPPHPQQPQPKQQSPPPAQQPPPPPPPPPAKSSLASASSSDVLDLQTRLQQLRQQLVLTAKDVAKVDKLNRQQSGGSRSCRRDLAALTARMEYLEASCRQAEALFADNQGLPLSLCQSLAGCLRGGHLQLEVAAKLDDDASQQFSLSESNNSNVTFKRGLVHSAEPDCLAALCFAERKEAQTTLKSFMEFLSDQAPKLADQYPSMNGIFSLFSDCQRGIHVDLHYCDVDISSTAPYAKTQTIIPRPVSFLPWPQLHVFSPDRVSERQARQLLAESLTKPATDRPLS</sequence>
<dbReference type="GO" id="GO:0032045">
    <property type="term" value="C:guanyl-nucleotide exchange factor complex"/>
    <property type="evidence" value="ECO:0007669"/>
    <property type="project" value="TreeGrafter"/>
</dbReference>
<dbReference type="GO" id="GO:0007264">
    <property type="term" value="P:small GTPase-mediated signal transduction"/>
    <property type="evidence" value="ECO:0007669"/>
    <property type="project" value="InterPro"/>
</dbReference>
<feature type="compositionally biased region" description="Low complexity" evidence="1">
    <location>
        <begin position="300"/>
        <end position="311"/>
    </location>
</feature>
<name>A0A1I8J2F4_9PLAT</name>
<reference evidence="3" key="1">
    <citation type="submission" date="2016-11" db="UniProtKB">
        <authorList>
            <consortium name="WormBaseParasite"/>
        </authorList>
    </citation>
    <scope>IDENTIFICATION</scope>
</reference>
<dbReference type="InterPro" id="IPR029899">
    <property type="entry name" value="KNDC1"/>
</dbReference>
<feature type="compositionally biased region" description="Pro residues" evidence="1">
    <location>
        <begin position="1"/>
        <end position="23"/>
    </location>
</feature>
<dbReference type="WBParaSite" id="maker-uti_cns_0045717-snap-gene-0.5-mRNA-1">
    <property type="protein sequence ID" value="maker-uti_cns_0045717-snap-gene-0.5-mRNA-1"/>
    <property type="gene ID" value="maker-uti_cns_0045717-snap-gene-0.5"/>
</dbReference>
<accession>A0A1I8J2F4</accession>
<protein>
    <submittedName>
        <fullName evidence="3">J domain-containing protein</fullName>
    </submittedName>
</protein>
<evidence type="ECO:0000313" key="2">
    <source>
        <dbReference type="Proteomes" id="UP000095280"/>
    </source>
</evidence>
<feature type="compositionally biased region" description="Pro residues" evidence="1">
    <location>
        <begin position="242"/>
        <end position="254"/>
    </location>
</feature>
<proteinExistence type="predicted"/>
<keyword evidence="2" id="KW-1185">Reference proteome</keyword>
<dbReference type="PANTHER" id="PTHR21560">
    <property type="entry name" value="VERY KIND PROTEIN"/>
    <property type="match status" value="1"/>
</dbReference>
<organism evidence="2 3">
    <name type="scientific">Macrostomum lignano</name>
    <dbReference type="NCBI Taxonomy" id="282301"/>
    <lineage>
        <taxon>Eukaryota</taxon>
        <taxon>Metazoa</taxon>
        <taxon>Spiralia</taxon>
        <taxon>Lophotrochozoa</taxon>
        <taxon>Platyhelminthes</taxon>
        <taxon>Rhabditophora</taxon>
        <taxon>Macrostomorpha</taxon>
        <taxon>Macrostomida</taxon>
        <taxon>Macrostomidae</taxon>
        <taxon>Macrostomum</taxon>
    </lineage>
</organism>
<dbReference type="Proteomes" id="UP000095280">
    <property type="component" value="Unplaced"/>
</dbReference>
<feature type="region of interest" description="Disordered" evidence="1">
    <location>
        <begin position="1"/>
        <end position="56"/>
    </location>
</feature>
<evidence type="ECO:0000313" key="3">
    <source>
        <dbReference type="WBParaSite" id="maker-uti_cns_0045717-snap-gene-0.5-mRNA-1"/>
    </source>
</evidence>
<dbReference type="GO" id="GO:0048814">
    <property type="term" value="P:regulation of dendrite morphogenesis"/>
    <property type="evidence" value="ECO:0007669"/>
    <property type="project" value="TreeGrafter"/>
</dbReference>
<dbReference type="PANTHER" id="PTHR21560:SF0">
    <property type="entry name" value="KINASE NON-CATALYTIC C-LOBE DOMAIN-CONTAINING PROTEIN 1"/>
    <property type="match status" value="1"/>
</dbReference>
<evidence type="ECO:0000256" key="1">
    <source>
        <dbReference type="SAM" id="MobiDB-lite"/>
    </source>
</evidence>
<dbReference type="GO" id="GO:0043025">
    <property type="term" value="C:neuronal cell body"/>
    <property type="evidence" value="ECO:0007669"/>
    <property type="project" value="TreeGrafter"/>
</dbReference>
<dbReference type="GO" id="GO:0030425">
    <property type="term" value="C:dendrite"/>
    <property type="evidence" value="ECO:0007669"/>
    <property type="project" value="TreeGrafter"/>
</dbReference>
<feature type="compositionally biased region" description="Pro residues" evidence="1">
    <location>
        <begin position="267"/>
        <end position="299"/>
    </location>
</feature>
<dbReference type="AlphaFoldDB" id="A0A1I8J2F4"/>
<feature type="region of interest" description="Disordered" evidence="1">
    <location>
        <begin position="238"/>
        <end position="311"/>
    </location>
</feature>
<dbReference type="GO" id="GO:0005085">
    <property type="term" value="F:guanyl-nucleotide exchange factor activity"/>
    <property type="evidence" value="ECO:0007669"/>
    <property type="project" value="InterPro"/>
</dbReference>